<dbReference type="InterPro" id="IPR001128">
    <property type="entry name" value="Cyt_P450"/>
</dbReference>
<dbReference type="GO" id="GO:0005506">
    <property type="term" value="F:iron ion binding"/>
    <property type="evidence" value="ECO:0007669"/>
    <property type="project" value="InterPro"/>
</dbReference>
<keyword evidence="3 4" id="KW-0479">Metal-binding</keyword>
<dbReference type="InterPro" id="IPR036396">
    <property type="entry name" value="Cyt_P450_sf"/>
</dbReference>
<keyword evidence="4" id="KW-0503">Monooxygenase</keyword>
<keyword evidence="6" id="KW-1185">Reference proteome</keyword>
<dbReference type="PANTHER" id="PTHR24305:SF166">
    <property type="entry name" value="CYTOCHROME P450 12A4, MITOCHONDRIAL-RELATED"/>
    <property type="match status" value="1"/>
</dbReference>
<evidence type="ECO:0000313" key="5">
    <source>
        <dbReference type="EMBL" id="ASC73385.1"/>
    </source>
</evidence>
<dbReference type="SUPFAM" id="SSF48264">
    <property type="entry name" value="Cytochrome P450"/>
    <property type="match status" value="1"/>
</dbReference>
<keyword evidence="3 4" id="KW-0408">Iron</keyword>
<protein>
    <submittedName>
        <fullName evidence="5">Cytochrome P450 120</fullName>
    </submittedName>
</protein>
<dbReference type="CDD" id="cd11053">
    <property type="entry name" value="CYP110-like"/>
    <property type="match status" value="1"/>
</dbReference>
<keyword evidence="4" id="KW-0560">Oxidoreductase</keyword>
<dbReference type="RefSeq" id="WP_080805928.1">
    <property type="nucleotide sequence ID" value="NZ_CP021983.2"/>
</dbReference>
<sequence length="454" mass="51055">MSTLPASATPKLLQMLNWIFRPLAYMETNGHRYGDLFRARGLYNTVFVSHPEAIRFLLTNDTNGIFTAPGETNEILRPLLGGNSLMLLSGQAHRQRRQLVMPPFHGERLKVYADLIRDITREAMIGFSPQTPFQARKLMQKITMRVILQAVFGLHQGDRYQRLQTLLAQRLDMASKPLASTLLFFPILRTDLGPWSPGGRALALAGEIDDLLYAEIRERRQALAADRNDILSLLLQARNEDGNGLSDEELRDELMTLLVAGHETTATALAWALYWSHRDPAIKARIREEIAEANATDHPLQLTKLPYLEAVCKETLRIYPVALLTFARRLEQPADLLGHSLEPGTTLMGCIYLLHHREDLYPQPQQFRPQRFLERQYSAFEFMPFGAGARRCVGAALAMYELKIVLGTLLAEFDLSLSSDQPVVPERRGVTLGMKGGVDMVFAGRRTPVASALV</sequence>
<feature type="binding site" description="axial binding residue" evidence="3">
    <location>
        <position position="392"/>
    </location>
    <ligand>
        <name>heme</name>
        <dbReference type="ChEBI" id="CHEBI:30413"/>
    </ligand>
    <ligandPart>
        <name>Fe</name>
        <dbReference type="ChEBI" id="CHEBI:18248"/>
    </ligandPart>
</feature>
<dbReference type="KEGG" id="hhg:XM38_043500"/>
<evidence type="ECO:0000313" key="6">
    <source>
        <dbReference type="Proteomes" id="UP000191901"/>
    </source>
</evidence>
<dbReference type="OrthoDB" id="446280at2"/>
<accession>A0A1Z3HSX3</accession>
<dbReference type="PANTHER" id="PTHR24305">
    <property type="entry name" value="CYTOCHROME P450"/>
    <property type="match status" value="1"/>
</dbReference>
<dbReference type="GO" id="GO:0004497">
    <property type="term" value="F:monooxygenase activity"/>
    <property type="evidence" value="ECO:0007669"/>
    <property type="project" value="UniProtKB-KW"/>
</dbReference>
<dbReference type="EMBL" id="CP021983">
    <property type="protein sequence ID" value="ASC73385.1"/>
    <property type="molecule type" value="Genomic_DNA"/>
</dbReference>
<dbReference type="Proteomes" id="UP000191901">
    <property type="component" value="Chromosome"/>
</dbReference>
<name>A0A1Z3HSX3_9CYAN</name>
<dbReference type="InterPro" id="IPR050121">
    <property type="entry name" value="Cytochrome_P450_monoxygenase"/>
</dbReference>
<organism evidence="5 6">
    <name type="scientific">Halomicronema hongdechloris C2206</name>
    <dbReference type="NCBI Taxonomy" id="1641165"/>
    <lineage>
        <taxon>Bacteria</taxon>
        <taxon>Bacillati</taxon>
        <taxon>Cyanobacteriota</taxon>
        <taxon>Cyanophyceae</taxon>
        <taxon>Nodosilineales</taxon>
        <taxon>Nodosilineaceae</taxon>
        <taxon>Halomicronema</taxon>
    </lineage>
</organism>
<evidence type="ECO:0000256" key="2">
    <source>
        <dbReference type="ARBA" id="ARBA00010617"/>
    </source>
</evidence>
<dbReference type="STRING" id="1641165.XM38_03450"/>
<reference evidence="5 6" key="1">
    <citation type="journal article" date="2016" name="Biochim. Biophys. Acta">
        <title>Characterization of red-shifted phycobilisomes isolated from the chlorophyll f-containing cyanobacterium Halomicronema hongdechloris.</title>
        <authorList>
            <person name="Li Y."/>
            <person name="Lin Y."/>
            <person name="Garvey C.J."/>
            <person name="Birch D."/>
            <person name="Corkery R.W."/>
            <person name="Loughlin P.C."/>
            <person name="Scheer H."/>
            <person name="Willows R.D."/>
            <person name="Chen M."/>
        </authorList>
    </citation>
    <scope>NUCLEOTIDE SEQUENCE [LARGE SCALE GENOMIC DNA]</scope>
    <source>
        <strain evidence="5 6">C2206</strain>
    </source>
</reference>
<dbReference type="GO" id="GO:0016705">
    <property type="term" value="F:oxidoreductase activity, acting on paired donors, with incorporation or reduction of molecular oxygen"/>
    <property type="evidence" value="ECO:0007669"/>
    <property type="project" value="InterPro"/>
</dbReference>
<dbReference type="InterPro" id="IPR002401">
    <property type="entry name" value="Cyt_P450_E_grp-I"/>
</dbReference>
<dbReference type="GO" id="GO:0020037">
    <property type="term" value="F:heme binding"/>
    <property type="evidence" value="ECO:0007669"/>
    <property type="project" value="InterPro"/>
</dbReference>
<dbReference type="Gene3D" id="1.10.630.10">
    <property type="entry name" value="Cytochrome P450"/>
    <property type="match status" value="1"/>
</dbReference>
<dbReference type="Pfam" id="PF00067">
    <property type="entry name" value="p450"/>
    <property type="match status" value="1"/>
</dbReference>
<evidence type="ECO:0000256" key="4">
    <source>
        <dbReference type="RuleBase" id="RU000461"/>
    </source>
</evidence>
<keyword evidence="3 4" id="KW-0349">Heme</keyword>
<dbReference type="PROSITE" id="PS00086">
    <property type="entry name" value="CYTOCHROME_P450"/>
    <property type="match status" value="1"/>
</dbReference>
<evidence type="ECO:0000256" key="3">
    <source>
        <dbReference type="PIRSR" id="PIRSR602401-1"/>
    </source>
</evidence>
<evidence type="ECO:0000256" key="1">
    <source>
        <dbReference type="ARBA" id="ARBA00001971"/>
    </source>
</evidence>
<dbReference type="PRINTS" id="PR00463">
    <property type="entry name" value="EP450I"/>
</dbReference>
<dbReference type="AlphaFoldDB" id="A0A1Z3HSX3"/>
<dbReference type="PRINTS" id="PR00385">
    <property type="entry name" value="P450"/>
</dbReference>
<comment type="similarity">
    <text evidence="2 4">Belongs to the cytochrome P450 family.</text>
</comment>
<dbReference type="InterPro" id="IPR017972">
    <property type="entry name" value="Cyt_P450_CS"/>
</dbReference>
<proteinExistence type="inferred from homology"/>
<comment type="cofactor">
    <cofactor evidence="1 3">
        <name>heme</name>
        <dbReference type="ChEBI" id="CHEBI:30413"/>
    </cofactor>
</comment>
<gene>
    <name evidence="5" type="ORF">XM38_043500</name>
</gene>